<comment type="caution">
    <text evidence="4">The sequence shown here is derived from an EMBL/GenBank/DDBJ whole genome shotgun (WGS) entry which is preliminary data.</text>
</comment>
<evidence type="ECO:0000256" key="2">
    <source>
        <dbReference type="SAM" id="MobiDB-lite"/>
    </source>
</evidence>
<keyword evidence="1" id="KW-0560">Oxidoreductase</keyword>
<dbReference type="Pfam" id="PF00248">
    <property type="entry name" value="Aldo_ket_red"/>
    <property type="match status" value="1"/>
</dbReference>
<dbReference type="InterPro" id="IPR050791">
    <property type="entry name" value="Aldo-Keto_reductase"/>
</dbReference>
<keyword evidence="5" id="KW-1185">Reference proteome</keyword>
<gene>
    <name evidence="4" type="ORF">GCM10022204_22790</name>
</gene>
<accession>A0ABP7DJY3</accession>
<reference evidence="5" key="1">
    <citation type="journal article" date="2019" name="Int. J. Syst. Evol. Microbiol.">
        <title>The Global Catalogue of Microorganisms (GCM) 10K type strain sequencing project: providing services to taxonomists for standard genome sequencing and annotation.</title>
        <authorList>
            <consortium name="The Broad Institute Genomics Platform"/>
            <consortium name="The Broad Institute Genome Sequencing Center for Infectious Disease"/>
            <person name="Wu L."/>
            <person name="Ma J."/>
        </authorList>
    </citation>
    <scope>NUCLEOTIDE SEQUENCE [LARGE SCALE GENOMIC DNA]</scope>
    <source>
        <strain evidence="5">JCM 16548</strain>
    </source>
</reference>
<evidence type="ECO:0000313" key="4">
    <source>
        <dbReference type="EMBL" id="GAA3704764.1"/>
    </source>
</evidence>
<proteinExistence type="predicted"/>
<protein>
    <submittedName>
        <fullName evidence="4">Aldo/keto reductase</fullName>
    </submittedName>
</protein>
<dbReference type="InterPro" id="IPR023210">
    <property type="entry name" value="NADP_OxRdtase_dom"/>
</dbReference>
<evidence type="ECO:0000313" key="5">
    <source>
        <dbReference type="Proteomes" id="UP001500051"/>
    </source>
</evidence>
<dbReference type="Proteomes" id="UP001500051">
    <property type="component" value="Unassembled WGS sequence"/>
</dbReference>
<dbReference type="InterPro" id="IPR036812">
    <property type="entry name" value="NAD(P)_OxRdtase_dom_sf"/>
</dbReference>
<dbReference type="Gene3D" id="3.20.20.100">
    <property type="entry name" value="NADP-dependent oxidoreductase domain"/>
    <property type="match status" value="1"/>
</dbReference>
<sequence length="341" mass="36601">MTTTDETTDQPTLPRRTLGTGDHGLEVSALGLGCMGMSEFYGSTDESAAVATIHRALDLGVTLLDTADMYGPFTNEVLVGRAVADRRDRVVLATKFGNVRDPEDSSFRGIDGSPAYVRRACDASLQRLGLDHIDLYYQHRVDKTVPIEETVGAMAELVTAGKVRFLGLSEASADTIRRAHAVHPITALQTEYSLWTRHVEHEILPLLRELGIGLVPYSPLGRGFLTGTITSADDLAADDFRRHNPRFTGDALAANLALVGAVRELAAAKGVTAGQLALAWVLAQGDDVVPIPGTKRVRYLEENVGAAAVRLTEQDLVALADAVPVDAVQGERYPDMSSIDA</sequence>
<evidence type="ECO:0000256" key="1">
    <source>
        <dbReference type="ARBA" id="ARBA00023002"/>
    </source>
</evidence>
<organism evidence="4 5">
    <name type="scientific">Microlunatus aurantiacus</name>
    <dbReference type="NCBI Taxonomy" id="446786"/>
    <lineage>
        <taxon>Bacteria</taxon>
        <taxon>Bacillati</taxon>
        <taxon>Actinomycetota</taxon>
        <taxon>Actinomycetes</taxon>
        <taxon>Propionibacteriales</taxon>
        <taxon>Propionibacteriaceae</taxon>
        <taxon>Microlunatus</taxon>
    </lineage>
</organism>
<dbReference type="EMBL" id="BAAAYX010000006">
    <property type="protein sequence ID" value="GAA3704764.1"/>
    <property type="molecule type" value="Genomic_DNA"/>
</dbReference>
<feature type="compositionally biased region" description="Low complexity" evidence="2">
    <location>
        <begin position="1"/>
        <end position="12"/>
    </location>
</feature>
<feature type="domain" description="NADP-dependent oxidoreductase" evidence="3">
    <location>
        <begin position="30"/>
        <end position="319"/>
    </location>
</feature>
<dbReference type="SUPFAM" id="SSF51430">
    <property type="entry name" value="NAD(P)-linked oxidoreductase"/>
    <property type="match status" value="1"/>
</dbReference>
<evidence type="ECO:0000259" key="3">
    <source>
        <dbReference type="Pfam" id="PF00248"/>
    </source>
</evidence>
<dbReference type="CDD" id="cd19076">
    <property type="entry name" value="AKR_AKR13A_13D"/>
    <property type="match status" value="1"/>
</dbReference>
<dbReference type="PANTHER" id="PTHR43625:SF40">
    <property type="entry name" value="ALDO-KETO REDUCTASE YAKC [NADP(+)]"/>
    <property type="match status" value="1"/>
</dbReference>
<name>A0ABP7DJY3_9ACTN</name>
<feature type="region of interest" description="Disordered" evidence="2">
    <location>
        <begin position="1"/>
        <end position="21"/>
    </location>
</feature>
<dbReference type="PANTHER" id="PTHR43625">
    <property type="entry name" value="AFLATOXIN B1 ALDEHYDE REDUCTASE"/>
    <property type="match status" value="1"/>
</dbReference>
<dbReference type="RefSeq" id="WP_344812483.1">
    <property type="nucleotide sequence ID" value="NZ_BAAAYX010000006.1"/>
</dbReference>